<proteinExistence type="predicted"/>
<dbReference type="InterPro" id="IPR036388">
    <property type="entry name" value="WH-like_DNA-bd_sf"/>
</dbReference>
<dbReference type="PANTHER" id="PTHR30595:SF6">
    <property type="entry name" value="SCHLAFEN ALBA-2 DOMAIN-CONTAINING PROTEIN"/>
    <property type="match status" value="1"/>
</dbReference>
<evidence type="ECO:0000313" key="1">
    <source>
        <dbReference type="EMBL" id="CAA9387924.1"/>
    </source>
</evidence>
<sequence length="139" mass="15625">MLYSQEARNPAIMRVLYDGGYVEGFGQGLDSVVEALRQEGHVPPQFEDVGNAFIVRVAGRPPEMFQEAGQMLNEREKQIVDFIANGDAAGVSMGEIETAFGDQLSRRTLQRELEQLVSKQLVESVGSGRWTRYRMRVQM</sequence>
<dbReference type="EMBL" id="CADCTR010003214">
    <property type="protein sequence ID" value="CAA9387924.1"/>
    <property type="molecule type" value="Genomic_DNA"/>
</dbReference>
<reference evidence="1" key="1">
    <citation type="submission" date="2020-02" db="EMBL/GenBank/DDBJ databases">
        <authorList>
            <person name="Meier V. D."/>
        </authorList>
    </citation>
    <scope>NUCLEOTIDE SEQUENCE</scope>
    <source>
        <strain evidence="1">AVDCRST_MAG93</strain>
    </source>
</reference>
<name>A0A6J4NJX7_9CHLR</name>
<dbReference type="AlphaFoldDB" id="A0A6J4NJX7"/>
<dbReference type="SUPFAM" id="SSF46785">
    <property type="entry name" value="Winged helix' DNA-binding domain"/>
    <property type="match status" value="1"/>
</dbReference>
<protein>
    <submittedName>
        <fullName evidence="1">Uncharacterized protein</fullName>
    </submittedName>
</protein>
<accession>A0A6J4NJX7</accession>
<organism evidence="1">
    <name type="scientific">uncultured Chloroflexia bacterium</name>
    <dbReference type="NCBI Taxonomy" id="1672391"/>
    <lineage>
        <taxon>Bacteria</taxon>
        <taxon>Bacillati</taxon>
        <taxon>Chloroflexota</taxon>
        <taxon>Chloroflexia</taxon>
        <taxon>environmental samples</taxon>
    </lineage>
</organism>
<dbReference type="Gene3D" id="1.10.10.10">
    <property type="entry name" value="Winged helix-like DNA-binding domain superfamily/Winged helix DNA-binding domain"/>
    <property type="match status" value="1"/>
</dbReference>
<dbReference type="Gene3D" id="3.30.565.60">
    <property type="match status" value="1"/>
</dbReference>
<dbReference type="Pfam" id="PF13749">
    <property type="entry name" value="HATPase_c_4"/>
    <property type="match status" value="1"/>
</dbReference>
<dbReference type="InterPro" id="IPR036390">
    <property type="entry name" value="WH_DNA-bd_sf"/>
</dbReference>
<dbReference type="PANTHER" id="PTHR30595">
    <property type="entry name" value="GLPR-RELATED TRANSCRIPTIONAL REPRESSOR"/>
    <property type="match status" value="1"/>
</dbReference>
<dbReference type="InterPro" id="IPR038475">
    <property type="entry name" value="RecG_C_sf"/>
</dbReference>
<gene>
    <name evidence="1" type="ORF">AVDCRST_MAG93-9574</name>
</gene>